<dbReference type="Pfam" id="PF20628">
    <property type="entry name" value="Dyp_perox_C"/>
    <property type="match status" value="1"/>
</dbReference>
<dbReference type="STRING" id="1121357.SAMN05661109_00285"/>
<dbReference type="PROSITE" id="PS51318">
    <property type="entry name" value="TAT"/>
    <property type="match status" value="1"/>
</dbReference>
<dbReference type="PROSITE" id="PS51404">
    <property type="entry name" value="DYP_PEROXIDASE"/>
    <property type="match status" value="1"/>
</dbReference>
<dbReference type="SUPFAM" id="SSF54909">
    <property type="entry name" value="Dimeric alpha+beta barrel"/>
    <property type="match status" value="1"/>
</dbReference>
<feature type="domain" description="Dyp-type peroxidase C-terminal" evidence="11">
    <location>
        <begin position="226"/>
        <end position="408"/>
    </location>
</feature>
<dbReference type="InterPro" id="IPR006311">
    <property type="entry name" value="TAT_signal"/>
</dbReference>
<keyword evidence="4" id="KW-0479">Metal-binding</keyword>
<evidence type="ECO:0000256" key="8">
    <source>
        <dbReference type="ARBA" id="ARBA00025737"/>
    </source>
</evidence>
<dbReference type="NCBIfam" id="TIGR01413">
    <property type="entry name" value="Dyp_perox_fam"/>
    <property type="match status" value="1"/>
</dbReference>
<evidence type="ECO:0000313" key="13">
    <source>
        <dbReference type="Proteomes" id="UP000198929"/>
    </source>
</evidence>
<dbReference type="GO" id="GO:0046872">
    <property type="term" value="F:metal ion binding"/>
    <property type="evidence" value="ECO:0007669"/>
    <property type="project" value="UniProtKB-KW"/>
</dbReference>
<dbReference type="GO" id="GO:0004601">
    <property type="term" value="F:peroxidase activity"/>
    <property type="evidence" value="ECO:0007669"/>
    <property type="project" value="UniProtKB-KW"/>
</dbReference>
<evidence type="ECO:0000256" key="4">
    <source>
        <dbReference type="ARBA" id="ARBA00022723"/>
    </source>
</evidence>
<reference evidence="13" key="1">
    <citation type="submission" date="2016-10" db="EMBL/GenBank/DDBJ databases">
        <authorList>
            <person name="Varghese N."/>
            <person name="Submissions S."/>
        </authorList>
    </citation>
    <scope>NUCLEOTIDE SEQUENCE [LARGE SCALE GENOMIC DNA]</scope>
    <source>
        <strain evidence="13">DSM 20524</strain>
    </source>
</reference>
<comment type="cofactor">
    <cofactor evidence="1">
        <name>heme b</name>
        <dbReference type="ChEBI" id="CHEBI:60344"/>
    </cofactor>
</comment>
<dbReference type="InterPro" id="IPR048327">
    <property type="entry name" value="Dyp_perox_N"/>
</dbReference>
<evidence type="ECO:0000256" key="9">
    <source>
        <dbReference type="SAM" id="MobiDB-lite"/>
    </source>
</evidence>
<dbReference type="InterPro" id="IPR011008">
    <property type="entry name" value="Dimeric_a/b-barrel"/>
</dbReference>
<dbReference type="InterPro" id="IPR048328">
    <property type="entry name" value="Dyp_perox_C"/>
</dbReference>
<evidence type="ECO:0000256" key="1">
    <source>
        <dbReference type="ARBA" id="ARBA00001970"/>
    </source>
</evidence>
<dbReference type="PANTHER" id="PTHR30521">
    <property type="entry name" value="DEFERROCHELATASE/PEROXIDASE"/>
    <property type="match status" value="1"/>
</dbReference>
<dbReference type="EMBL" id="FOGQ01000001">
    <property type="protein sequence ID" value="SER45579.1"/>
    <property type="molecule type" value="Genomic_DNA"/>
</dbReference>
<dbReference type="AlphaFoldDB" id="A0A1H9PCP2"/>
<keyword evidence="13" id="KW-1185">Reference proteome</keyword>
<protein>
    <submittedName>
        <fullName evidence="12">Dye decolorizing peroxidase</fullName>
    </submittedName>
</protein>
<feature type="domain" description="Dyp-type peroxidase N-terminal" evidence="10">
    <location>
        <begin position="72"/>
        <end position="214"/>
    </location>
</feature>
<proteinExistence type="inferred from homology"/>
<evidence type="ECO:0000313" key="12">
    <source>
        <dbReference type="EMBL" id="SER45579.1"/>
    </source>
</evidence>
<evidence type="ECO:0000256" key="5">
    <source>
        <dbReference type="ARBA" id="ARBA00022729"/>
    </source>
</evidence>
<feature type="compositionally biased region" description="Acidic residues" evidence="9">
    <location>
        <begin position="301"/>
        <end position="312"/>
    </location>
</feature>
<evidence type="ECO:0000256" key="6">
    <source>
        <dbReference type="ARBA" id="ARBA00023002"/>
    </source>
</evidence>
<keyword evidence="3" id="KW-0349">Heme</keyword>
<dbReference type="PANTHER" id="PTHR30521:SF4">
    <property type="entry name" value="DEFERROCHELATASE"/>
    <property type="match status" value="1"/>
</dbReference>
<dbReference type="GO" id="GO:0020037">
    <property type="term" value="F:heme binding"/>
    <property type="evidence" value="ECO:0007669"/>
    <property type="project" value="InterPro"/>
</dbReference>
<name>A0A1H9PCP2_9CORY</name>
<dbReference type="Pfam" id="PF04261">
    <property type="entry name" value="Dyp_perox_N"/>
    <property type="match status" value="1"/>
</dbReference>
<dbReference type="GO" id="GO:0005829">
    <property type="term" value="C:cytosol"/>
    <property type="evidence" value="ECO:0007669"/>
    <property type="project" value="TreeGrafter"/>
</dbReference>
<evidence type="ECO:0000259" key="11">
    <source>
        <dbReference type="Pfam" id="PF20628"/>
    </source>
</evidence>
<organism evidence="12 13">
    <name type="scientific">Corynebacterium cystitidis DSM 20524</name>
    <dbReference type="NCBI Taxonomy" id="1121357"/>
    <lineage>
        <taxon>Bacteria</taxon>
        <taxon>Bacillati</taxon>
        <taxon>Actinomycetota</taxon>
        <taxon>Actinomycetes</taxon>
        <taxon>Mycobacteriales</taxon>
        <taxon>Corynebacteriaceae</taxon>
        <taxon>Corynebacterium</taxon>
    </lineage>
</organism>
<evidence type="ECO:0000256" key="7">
    <source>
        <dbReference type="ARBA" id="ARBA00023004"/>
    </source>
</evidence>
<dbReference type="Proteomes" id="UP000198929">
    <property type="component" value="Unassembled WGS sequence"/>
</dbReference>
<dbReference type="RefSeq" id="WP_092255080.1">
    <property type="nucleotide sequence ID" value="NZ_CP047199.1"/>
</dbReference>
<keyword evidence="7" id="KW-0408">Iron</keyword>
<sequence>MSISRRGFITGTAVTASSAVALSGAHKAFAGAKEPAADNAEDNDNTVTESGDSADVDFRLTEATVEFDGPHQAGISTPPQANLNLLAFNVKESVDRAGLTRLMRLWTEDARALCSGETPLGSLEPEMVQIPANLTITCGFGPRVFDIAGLNDEKPYWLEPLPEFSRDELDEKWGQSDLVLQICSDDPTMASHAMRHMVRAGMDYVETGWLQQGFLHADGSMPDSSTPRNLFGQVDGTVNPRTDEEFAEQVWVDEGEDFEIGGTSMIVRRINMNLDTWEMLDRVSREESMGRKLANGAPLTGEDEFDDPDFDATDQYGLPVIDRNSHIARSTAPADHPEQRIKRRPYNYDIQPDPASGQLSNAGLIFICFQKDPVTQYIPIQQRLDEADRLNEWISHIGSAVYWIPPGVSVDGDRDEFWAQRLLEKDA</sequence>
<evidence type="ECO:0000259" key="10">
    <source>
        <dbReference type="Pfam" id="PF04261"/>
    </source>
</evidence>
<keyword evidence="2 12" id="KW-0575">Peroxidase</keyword>
<keyword evidence="5" id="KW-0732">Signal</keyword>
<dbReference type="InterPro" id="IPR006314">
    <property type="entry name" value="Dyp_peroxidase"/>
</dbReference>
<gene>
    <name evidence="12" type="ORF">SAMN05661109_00285</name>
</gene>
<feature type="region of interest" description="Disordered" evidence="9">
    <location>
        <begin position="291"/>
        <end position="316"/>
    </location>
</feature>
<evidence type="ECO:0000256" key="3">
    <source>
        <dbReference type="ARBA" id="ARBA00022617"/>
    </source>
</evidence>
<keyword evidence="6" id="KW-0560">Oxidoreductase</keyword>
<comment type="similarity">
    <text evidence="8">Belongs to the DyP-type peroxidase family.</text>
</comment>
<feature type="region of interest" description="Disordered" evidence="9">
    <location>
        <begin position="33"/>
        <end position="52"/>
    </location>
</feature>
<evidence type="ECO:0000256" key="2">
    <source>
        <dbReference type="ARBA" id="ARBA00022559"/>
    </source>
</evidence>
<accession>A0A1H9PCP2</accession>